<protein>
    <submittedName>
        <fullName evidence="1">Uncharacterized protein</fullName>
    </submittedName>
</protein>
<proteinExistence type="predicted"/>
<sequence>MPVSLFFSDEQYMGVQIHFTATYILYRVEPQEM</sequence>
<evidence type="ECO:0000313" key="2">
    <source>
        <dbReference type="Proteomes" id="UP000054988"/>
    </source>
</evidence>
<accession>A0A0W0FYT4</accession>
<comment type="caution">
    <text evidence="1">The sequence shown here is derived from an EMBL/GenBank/DDBJ whole genome shotgun (WGS) entry which is preliminary data.</text>
</comment>
<dbReference type="AlphaFoldDB" id="A0A0W0FYT4"/>
<dbReference type="Proteomes" id="UP000054988">
    <property type="component" value="Unassembled WGS sequence"/>
</dbReference>
<name>A0A0W0FYT4_MONRR</name>
<reference evidence="1 2" key="1">
    <citation type="submission" date="2015-12" db="EMBL/GenBank/DDBJ databases">
        <title>Draft genome sequence of Moniliophthora roreri, the causal agent of frosty pod rot of cacao.</title>
        <authorList>
            <person name="Aime M.C."/>
            <person name="Diaz-Valderrama J.R."/>
            <person name="Kijpornyongpan T."/>
            <person name="Phillips-Mora W."/>
        </authorList>
    </citation>
    <scope>NUCLEOTIDE SEQUENCE [LARGE SCALE GENOMIC DNA]</scope>
    <source>
        <strain evidence="1 2">MCA 2952</strain>
    </source>
</reference>
<organism evidence="1 2">
    <name type="scientific">Moniliophthora roreri</name>
    <name type="common">Frosty pod rot fungus</name>
    <name type="synonym">Monilia roreri</name>
    <dbReference type="NCBI Taxonomy" id="221103"/>
    <lineage>
        <taxon>Eukaryota</taxon>
        <taxon>Fungi</taxon>
        <taxon>Dikarya</taxon>
        <taxon>Basidiomycota</taxon>
        <taxon>Agaricomycotina</taxon>
        <taxon>Agaricomycetes</taxon>
        <taxon>Agaricomycetidae</taxon>
        <taxon>Agaricales</taxon>
        <taxon>Marasmiineae</taxon>
        <taxon>Marasmiaceae</taxon>
        <taxon>Moniliophthora</taxon>
    </lineage>
</organism>
<evidence type="ECO:0000313" key="1">
    <source>
        <dbReference type="EMBL" id="KTB41441.1"/>
    </source>
</evidence>
<gene>
    <name evidence="1" type="ORF">WG66_5984</name>
</gene>
<dbReference type="EMBL" id="LATX01001462">
    <property type="protein sequence ID" value="KTB41441.1"/>
    <property type="molecule type" value="Genomic_DNA"/>
</dbReference>